<sequence length="357" mass="40802">MKKLTAVVMALMMITMMLFAVPVLAEESEELFAEWNPEAPALKALIEYVETVTNEESPDYIPPVDRIAVFDMDGTLCAELNPTYLEYYLLAWRILKDRSWQPDEEMLEFGRMLRDHALDGSFPEDMPMQHALHAAKAYSGMTLSEFADFVTNCLVRDADGFEGMTYANTFYVPMIEVVEYLQDNDFKVFICSGSDRFICRTFIEGILDIPYEQIIGMDVAVEAVNQGDTDGLDYVFTSDDCIVRTDNLLIKNLKMNKVLQIVREIGRQPVLSFGNSSGDVSMHNYTIYNNGYKSAAFMLIADNEEQDYGNTEKAQKLREKWEANGYYVISMKDDFRTIYGEEVSKTGTFHWLEDLAD</sequence>
<gene>
    <name evidence="1" type="ORF">SAMN06297397_2513</name>
</gene>
<keyword evidence="2" id="KW-1185">Reference proteome</keyword>
<evidence type="ECO:0000313" key="1">
    <source>
        <dbReference type="EMBL" id="SMC79161.1"/>
    </source>
</evidence>
<name>A0AC61PNR1_9FIRM</name>
<organism evidence="1 2">
    <name type="scientific">Aristaeella lactis</name>
    <dbReference type="NCBI Taxonomy" id="3046383"/>
    <lineage>
        <taxon>Bacteria</taxon>
        <taxon>Bacillati</taxon>
        <taxon>Bacillota</taxon>
        <taxon>Clostridia</taxon>
        <taxon>Eubacteriales</taxon>
        <taxon>Aristaeellaceae</taxon>
        <taxon>Aristaeella</taxon>
    </lineage>
</organism>
<dbReference type="EMBL" id="FWXZ01000006">
    <property type="protein sequence ID" value="SMC79161.1"/>
    <property type="molecule type" value="Genomic_DNA"/>
</dbReference>
<comment type="caution">
    <text evidence="1">The sequence shown here is derived from an EMBL/GenBank/DDBJ whole genome shotgun (WGS) entry which is preliminary data.</text>
</comment>
<reference evidence="1" key="1">
    <citation type="submission" date="2017-04" db="EMBL/GenBank/DDBJ databases">
        <authorList>
            <person name="Varghese N."/>
            <person name="Submissions S."/>
        </authorList>
    </citation>
    <scope>NUCLEOTIDE SEQUENCE</scope>
    <source>
        <strain evidence="1">WTE2008</strain>
    </source>
</reference>
<evidence type="ECO:0000313" key="2">
    <source>
        <dbReference type="Proteomes" id="UP000192328"/>
    </source>
</evidence>
<proteinExistence type="predicted"/>
<dbReference type="Proteomes" id="UP000192328">
    <property type="component" value="Unassembled WGS sequence"/>
</dbReference>
<accession>A0AC61PNR1</accession>
<protein>
    <submittedName>
        <fullName evidence="1">Phosphoserine phosphatase</fullName>
    </submittedName>
</protein>